<feature type="DNA-binding region" description="H-T-H motif" evidence="4">
    <location>
        <begin position="33"/>
        <end position="52"/>
    </location>
</feature>
<dbReference type="Proteomes" id="UP001222282">
    <property type="component" value="Chromosome"/>
</dbReference>
<name>A0ABY7Z656_9PSED</name>
<accession>A0ABY7Z656</accession>
<dbReference type="RefSeq" id="WP_274657809.1">
    <property type="nucleotide sequence ID" value="NZ_CP101655.1"/>
</dbReference>
<dbReference type="PROSITE" id="PS50977">
    <property type="entry name" value="HTH_TETR_2"/>
    <property type="match status" value="1"/>
</dbReference>
<reference evidence="6 7" key="1">
    <citation type="submission" date="2022-07" db="EMBL/GenBank/DDBJ databases">
        <authorList>
            <person name="Abrouk D."/>
            <person name="Moenne-Loccoz Y."/>
            <person name="Todorovic I."/>
            <person name="Raicevic V."/>
            <person name="Jovicic-Petrovic J."/>
        </authorList>
    </citation>
    <scope>NUCLEOTIDE SEQUENCE [LARGE SCALE GENOMIC DNA]</scope>
    <source>
        <strain evidence="7">IT-P374</strain>
    </source>
</reference>
<evidence type="ECO:0000256" key="1">
    <source>
        <dbReference type="ARBA" id="ARBA00023015"/>
    </source>
</evidence>
<protein>
    <submittedName>
        <fullName evidence="6">TetR/AcrR family transcriptional regulator</fullName>
    </submittedName>
</protein>
<dbReference type="EMBL" id="CP101655">
    <property type="protein sequence ID" value="WDR35034.1"/>
    <property type="molecule type" value="Genomic_DNA"/>
</dbReference>
<dbReference type="Gene3D" id="1.10.357.10">
    <property type="entry name" value="Tetracycline Repressor, domain 2"/>
    <property type="match status" value="1"/>
</dbReference>
<dbReference type="InterPro" id="IPR050109">
    <property type="entry name" value="HTH-type_TetR-like_transc_reg"/>
</dbReference>
<dbReference type="InterPro" id="IPR001647">
    <property type="entry name" value="HTH_TetR"/>
</dbReference>
<evidence type="ECO:0000313" key="7">
    <source>
        <dbReference type="Proteomes" id="UP001222282"/>
    </source>
</evidence>
<keyword evidence="2 4" id="KW-0238">DNA-binding</keyword>
<keyword evidence="3" id="KW-0804">Transcription</keyword>
<sequence>MSGLRERQKEQRRQVIAEAALELFKTNGFAATTLDQIAVQAGVSAPTVVNYFGGKQEILLALLKQPDEQAMREARANLDDDSDPLEALCEFEGLMTDYQLQAMPASLWRELAPFLLTGELAQALSPWNAAVIEETKALLGHFQALGKVRASVDLDVAATLFNQYANMAFIRLATESAPDREAYARHMRNVLNLMCHGMLANGEPLRTIVETQGP</sequence>
<dbReference type="InterPro" id="IPR009057">
    <property type="entry name" value="Homeodomain-like_sf"/>
</dbReference>
<keyword evidence="7" id="KW-1185">Reference proteome</keyword>
<keyword evidence="1" id="KW-0805">Transcription regulation</keyword>
<feature type="domain" description="HTH tetR-type" evidence="5">
    <location>
        <begin position="10"/>
        <end position="70"/>
    </location>
</feature>
<evidence type="ECO:0000256" key="2">
    <source>
        <dbReference type="ARBA" id="ARBA00023125"/>
    </source>
</evidence>
<dbReference type="Pfam" id="PF00440">
    <property type="entry name" value="TetR_N"/>
    <property type="match status" value="1"/>
</dbReference>
<organism evidence="6 7">
    <name type="scientific">Pseudomonas serboccidentalis</name>
    <dbReference type="NCBI Taxonomy" id="2964670"/>
    <lineage>
        <taxon>Bacteria</taxon>
        <taxon>Pseudomonadati</taxon>
        <taxon>Pseudomonadota</taxon>
        <taxon>Gammaproteobacteria</taxon>
        <taxon>Pseudomonadales</taxon>
        <taxon>Pseudomonadaceae</taxon>
        <taxon>Pseudomonas</taxon>
    </lineage>
</organism>
<evidence type="ECO:0000256" key="3">
    <source>
        <dbReference type="ARBA" id="ARBA00023163"/>
    </source>
</evidence>
<gene>
    <name evidence="6" type="ORF">NN484_21360</name>
</gene>
<dbReference type="PRINTS" id="PR00455">
    <property type="entry name" value="HTHTETR"/>
</dbReference>
<dbReference type="PANTHER" id="PTHR30055:SF234">
    <property type="entry name" value="HTH-TYPE TRANSCRIPTIONAL REGULATOR BETI"/>
    <property type="match status" value="1"/>
</dbReference>
<evidence type="ECO:0000313" key="6">
    <source>
        <dbReference type="EMBL" id="WDR35034.1"/>
    </source>
</evidence>
<evidence type="ECO:0000256" key="4">
    <source>
        <dbReference type="PROSITE-ProRule" id="PRU00335"/>
    </source>
</evidence>
<dbReference type="PANTHER" id="PTHR30055">
    <property type="entry name" value="HTH-TYPE TRANSCRIPTIONAL REGULATOR RUTR"/>
    <property type="match status" value="1"/>
</dbReference>
<proteinExistence type="predicted"/>
<dbReference type="SUPFAM" id="SSF46689">
    <property type="entry name" value="Homeodomain-like"/>
    <property type="match status" value="1"/>
</dbReference>
<evidence type="ECO:0000259" key="5">
    <source>
        <dbReference type="PROSITE" id="PS50977"/>
    </source>
</evidence>